<reference evidence="10 11" key="1">
    <citation type="journal article" date="2023" name="Commun. Biol.">
        <title>Genome analysis of Parmales, the sister group of diatoms, reveals the evolutionary specialization of diatoms from phago-mixotrophs to photoautotrophs.</title>
        <authorList>
            <person name="Ban H."/>
            <person name="Sato S."/>
            <person name="Yoshikawa S."/>
            <person name="Yamada K."/>
            <person name="Nakamura Y."/>
            <person name="Ichinomiya M."/>
            <person name="Sato N."/>
            <person name="Blanc-Mathieu R."/>
            <person name="Endo H."/>
            <person name="Kuwata A."/>
            <person name="Ogata H."/>
        </authorList>
    </citation>
    <scope>NUCLEOTIDE SEQUENCE [LARGE SCALE GENOMIC DNA]</scope>
</reference>
<evidence type="ECO:0000313" key="11">
    <source>
        <dbReference type="Proteomes" id="UP001165060"/>
    </source>
</evidence>
<keyword evidence="2 7" id="KW-0813">Transport</keyword>
<feature type="region of interest" description="Disordered" evidence="8">
    <location>
        <begin position="291"/>
        <end position="351"/>
    </location>
</feature>
<evidence type="ECO:0008006" key="12">
    <source>
        <dbReference type="Google" id="ProtNLM"/>
    </source>
</evidence>
<proteinExistence type="inferred from homology"/>
<dbReference type="InterPro" id="IPR034294">
    <property type="entry name" value="Aquaporin_transptr"/>
</dbReference>
<evidence type="ECO:0000256" key="6">
    <source>
        <dbReference type="ARBA" id="ARBA00023136"/>
    </source>
</evidence>
<feature type="transmembrane region" description="Helical" evidence="9">
    <location>
        <begin position="12"/>
        <end position="38"/>
    </location>
</feature>
<feature type="transmembrane region" description="Helical" evidence="9">
    <location>
        <begin position="123"/>
        <end position="142"/>
    </location>
</feature>
<comment type="caution">
    <text evidence="10">The sequence shown here is derived from an EMBL/GenBank/DDBJ whole genome shotgun (WGS) entry which is preliminary data.</text>
</comment>
<protein>
    <recommendedName>
        <fullName evidence="12">Aquaporin-like protein</fullName>
    </recommendedName>
</protein>
<evidence type="ECO:0000256" key="9">
    <source>
        <dbReference type="SAM" id="Phobius"/>
    </source>
</evidence>
<evidence type="ECO:0000256" key="3">
    <source>
        <dbReference type="ARBA" id="ARBA00022692"/>
    </source>
</evidence>
<gene>
    <name evidence="10" type="ORF">TeGR_g13277</name>
</gene>
<dbReference type="SUPFAM" id="SSF81338">
    <property type="entry name" value="Aquaporin-like"/>
    <property type="match status" value="1"/>
</dbReference>
<evidence type="ECO:0000256" key="4">
    <source>
        <dbReference type="ARBA" id="ARBA00022737"/>
    </source>
</evidence>
<dbReference type="Gene3D" id="1.20.1080.10">
    <property type="entry name" value="Glycerol uptake facilitator protein"/>
    <property type="match status" value="1"/>
</dbReference>
<dbReference type="InterPro" id="IPR023271">
    <property type="entry name" value="Aquaporin-like"/>
</dbReference>
<feature type="compositionally biased region" description="Polar residues" evidence="8">
    <location>
        <begin position="329"/>
        <end position="341"/>
    </location>
</feature>
<evidence type="ECO:0000256" key="5">
    <source>
        <dbReference type="ARBA" id="ARBA00022989"/>
    </source>
</evidence>
<organism evidence="10 11">
    <name type="scientific">Tetraparma gracilis</name>
    <dbReference type="NCBI Taxonomy" id="2962635"/>
    <lineage>
        <taxon>Eukaryota</taxon>
        <taxon>Sar</taxon>
        <taxon>Stramenopiles</taxon>
        <taxon>Ochrophyta</taxon>
        <taxon>Bolidophyceae</taxon>
        <taxon>Parmales</taxon>
        <taxon>Triparmaceae</taxon>
        <taxon>Tetraparma</taxon>
    </lineage>
</organism>
<name>A0ABQ6M588_9STRA</name>
<keyword evidence="3 7" id="KW-0812">Transmembrane</keyword>
<keyword evidence="11" id="KW-1185">Reference proteome</keyword>
<evidence type="ECO:0000256" key="2">
    <source>
        <dbReference type="ARBA" id="ARBA00022448"/>
    </source>
</evidence>
<feature type="transmembrane region" description="Helical" evidence="9">
    <location>
        <begin position="203"/>
        <end position="226"/>
    </location>
</feature>
<keyword evidence="6 9" id="KW-0472">Membrane</keyword>
<dbReference type="Pfam" id="PF00230">
    <property type="entry name" value="MIP"/>
    <property type="match status" value="1"/>
</dbReference>
<comment type="similarity">
    <text evidence="7">Belongs to the MIP/aquaporin (TC 1.A.8) family.</text>
</comment>
<dbReference type="EMBL" id="BRYB01002451">
    <property type="protein sequence ID" value="GMI19689.1"/>
    <property type="molecule type" value="Genomic_DNA"/>
</dbReference>
<accession>A0ABQ6M588</accession>
<evidence type="ECO:0000256" key="7">
    <source>
        <dbReference type="RuleBase" id="RU000477"/>
    </source>
</evidence>
<dbReference type="PANTHER" id="PTHR45665">
    <property type="entry name" value="AQUAPORIN-8"/>
    <property type="match status" value="1"/>
</dbReference>
<keyword evidence="4" id="KW-0677">Repeat</keyword>
<comment type="subcellular location">
    <subcellularLocation>
        <location evidence="1">Endomembrane system</location>
        <topology evidence="1">Multi-pass membrane protein</topology>
    </subcellularLocation>
</comment>
<dbReference type="PRINTS" id="PR00783">
    <property type="entry name" value="MINTRINSICP"/>
</dbReference>
<dbReference type="PANTHER" id="PTHR45665:SF9">
    <property type="entry name" value="AQUAPORIN-8"/>
    <property type="match status" value="1"/>
</dbReference>
<evidence type="ECO:0000256" key="1">
    <source>
        <dbReference type="ARBA" id="ARBA00004127"/>
    </source>
</evidence>
<keyword evidence="5 9" id="KW-1133">Transmembrane helix</keyword>
<dbReference type="Proteomes" id="UP001165060">
    <property type="component" value="Unassembled WGS sequence"/>
</dbReference>
<evidence type="ECO:0000313" key="10">
    <source>
        <dbReference type="EMBL" id="GMI19689.1"/>
    </source>
</evidence>
<feature type="transmembrane region" description="Helical" evidence="9">
    <location>
        <begin position="238"/>
        <end position="262"/>
    </location>
</feature>
<dbReference type="InterPro" id="IPR000425">
    <property type="entry name" value="MIP"/>
</dbReference>
<sequence>MIASDFFLPLSGLSLLLATALSRVYAPCLILALAYPCLSPKLRGAFRSEFLGSIVMVGCTFSAGKWWGLSSQNAEWALHAAGVVAADRASGGPDVNPAVTFSMFALGKLSLDAFLAKVAGQLLGGYVAFPLYAAVATALKLSQFGGPEVAASAHTAAFADELLATFLLLLAIYFLNWEVVFAKRDKNVNYLVKQLATAGAIRALIVNFPAAGPSINPMLATMWWVYKSGGGQSAVLSPVLISVYWIAPMLGSFAATVSYALYSGCTVFGYKVRPGVVSEVAEDVATAASKATKAKAPPVPESSTASKPKPKPKPAKSVKTVKVDDTSPKKASNKTWYNSNPFVKHDRTKAD</sequence>
<evidence type="ECO:0000256" key="8">
    <source>
        <dbReference type="SAM" id="MobiDB-lite"/>
    </source>
</evidence>
<feature type="compositionally biased region" description="Low complexity" evidence="8">
    <location>
        <begin position="291"/>
        <end position="307"/>
    </location>
</feature>
<feature type="transmembrane region" description="Helical" evidence="9">
    <location>
        <begin position="162"/>
        <end position="182"/>
    </location>
</feature>